<dbReference type="CDD" id="cd04661">
    <property type="entry name" value="NUDIX_MRP_L46"/>
    <property type="match status" value="1"/>
</dbReference>
<keyword evidence="5" id="KW-0496">Mitochondrion</keyword>
<evidence type="ECO:0000256" key="2">
    <source>
        <dbReference type="ARBA" id="ARBA00009070"/>
    </source>
</evidence>
<dbReference type="GO" id="GO:0003735">
    <property type="term" value="F:structural constituent of ribosome"/>
    <property type="evidence" value="ECO:0007669"/>
    <property type="project" value="InterPro"/>
</dbReference>
<gene>
    <name evidence="10" type="ORF">RCO7_09761</name>
</gene>
<dbReference type="Pfam" id="PF11788">
    <property type="entry name" value="MRP-L46"/>
    <property type="match status" value="1"/>
</dbReference>
<reference evidence="11" key="1">
    <citation type="submission" date="2016-03" db="EMBL/GenBank/DDBJ databases">
        <authorList>
            <person name="Ploux O."/>
        </authorList>
    </citation>
    <scope>NUCLEOTIDE SEQUENCE [LARGE SCALE GENOMIC DNA]</scope>
    <source>
        <strain evidence="11">UK7</strain>
    </source>
</reference>
<keyword evidence="6" id="KW-0687">Ribonucleoprotein</keyword>
<evidence type="ECO:0000256" key="4">
    <source>
        <dbReference type="ARBA" id="ARBA00022980"/>
    </source>
</evidence>
<dbReference type="InterPro" id="IPR040008">
    <property type="entry name" value="Ribosomal_mL46"/>
</dbReference>
<dbReference type="PANTHER" id="PTHR13124">
    <property type="entry name" value="39S RIBOSOMAL PROTEIN L46, MITOCHONDRIAL PRECURSOR-RELATED"/>
    <property type="match status" value="1"/>
</dbReference>
<evidence type="ECO:0000259" key="9">
    <source>
        <dbReference type="Pfam" id="PF11788"/>
    </source>
</evidence>
<evidence type="ECO:0000256" key="8">
    <source>
        <dbReference type="SAM" id="MobiDB-lite"/>
    </source>
</evidence>
<keyword evidence="3" id="KW-0809">Transit peptide</keyword>
<evidence type="ECO:0000256" key="3">
    <source>
        <dbReference type="ARBA" id="ARBA00022946"/>
    </source>
</evidence>
<accession>A0A1E1LAH5</accession>
<proteinExistence type="inferred from homology"/>
<dbReference type="SUPFAM" id="SSF55811">
    <property type="entry name" value="Nudix"/>
    <property type="match status" value="1"/>
</dbReference>
<dbReference type="STRING" id="914237.A0A1E1LAH5"/>
<evidence type="ECO:0000256" key="7">
    <source>
        <dbReference type="ARBA" id="ARBA00035190"/>
    </source>
</evidence>
<comment type="subcellular location">
    <subcellularLocation>
        <location evidence="1">Mitochondrion</location>
    </subcellularLocation>
</comment>
<dbReference type="Proteomes" id="UP000178129">
    <property type="component" value="Unassembled WGS sequence"/>
</dbReference>
<evidence type="ECO:0000313" key="11">
    <source>
        <dbReference type="Proteomes" id="UP000178129"/>
    </source>
</evidence>
<dbReference type="PANTHER" id="PTHR13124:SF12">
    <property type="entry name" value="LARGE RIBOSOMAL SUBUNIT PROTEIN ML46"/>
    <property type="match status" value="1"/>
</dbReference>
<keyword evidence="11" id="KW-1185">Reference proteome</keyword>
<dbReference type="InParanoid" id="A0A1E1LAH5"/>
<name>A0A1E1LAH5_9HELO</name>
<feature type="region of interest" description="Disordered" evidence="8">
    <location>
        <begin position="333"/>
        <end position="355"/>
    </location>
</feature>
<evidence type="ECO:0000256" key="1">
    <source>
        <dbReference type="ARBA" id="ARBA00004173"/>
    </source>
</evidence>
<dbReference type="FunCoup" id="A0A1E1LAH5">
    <property type="interactions" value="442"/>
</dbReference>
<dbReference type="GO" id="GO:0005762">
    <property type="term" value="C:mitochondrial large ribosomal subunit"/>
    <property type="evidence" value="ECO:0007669"/>
    <property type="project" value="TreeGrafter"/>
</dbReference>
<dbReference type="InterPro" id="IPR021757">
    <property type="entry name" value="Ribosomal_mL46_N"/>
</dbReference>
<feature type="domain" description="Large ribosomal subunit protein mL46 N-terminal" evidence="9">
    <location>
        <begin position="90"/>
        <end position="256"/>
    </location>
</feature>
<organism evidence="10 11">
    <name type="scientific">Rhynchosporium graminicola</name>
    <dbReference type="NCBI Taxonomy" id="2792576"/>
    <lineage>
        <taxon>Eukaryota</taxon>
        <taxon>Fungi</taxon>
        <taxon>Dikarya</taxon>
        <taxon>Ascomycota</taxon>
        <taxon>Pezizomycotina</taxon>
        <taxon>Leotiomycetes</taxon>
        <taxon>Helotiales</taxon>
        <taxon>Ploettnerulaceae</taxon>
        <taxon>Rhynchosporium</taxon>
    </lineage>
</organism>
<dbReference type="InterPro" id="IPR033650">
    <property type="entry name" value="Ribosomal_mL46_NUDIX"/>
</dbReference>
<dbReference type="Gene3D" id="3.90.79.10">
    <property type="entry name" value="Nucleoside Triphosphate Pyrophosphohydrolase"/>
    <property type="match status" value="1"/>
</dbReference>
<dbReference type="InterPro" id="IPR015797">
    <property type="entry name" value="NUDIX_hydrolase-like_dom_sf"/>
</dbReference>
<comment type="similarity">
    <text evidence="2">Belongs to the mitochondrion-specific ribosomal protein mL46 family.</text>
</comment>
<dbReference type="EMBL" id="FJUW01000042">
    <property type="protein sequence ID" value="CZT07496.1"/>
    <property type="molecule type" value="Genomic_DNA"/>
</dbReference>
<evidence type="ECO:0000313" key="10">
    <source>
        <dbReference type="EMBL" id="CZT07496.1"/>
    </source>
</evidence>
<keyword evidence="4 10" id="KW-0689">Ribosomal protein</keyword>
<evidence type="ECO:0000256" key="6">
    <source>
        <dbReference type="ARBA" id="ARBA00023274"/>
    </source>
</evidence>
<dbReference type="AlphaFoldDB" id="A0A1E1LAH5"/>
<sequence>MMTASSRGSRAAASFLRTSRRSHPHICSDCISHIRARSLPISTSLPTPRTRSYAVAATSLKTLTPEPDSELQHLSSQKPISSTSTQYVTKAGILLSRAPLLTAPQTSFEKAFYFYQKRLNERLAMPWARYFYFKKGTPSDADRKLKEKERNGSVARELGGYRAYGDEAWHDELLSTEADAGVSEETAKLGLGKMGIAEPKYLIESLVKDAKVRAVEGKDGQAVEVEIKEGEDTEGKEGVDDEFRVEKPLSRFTESDRKNDLRKLDRKLTRTLYLLVKNKSGVWGFPRGDLEGRENLHQAAERILVQSAGLNMNTWIIGHVPVGYHVSPPRLIAKHDTSTSSSSSSPTPEPELELQRPGAKTFFMKGRIMAGQADLAENHFGLTDYKWLTKEEVQKHVTTSYWAHVKNMMADR</sequence>
<protein>
    <recommendedName>
        <fullName evidence="7">Large ribosomal subunit protein mL46</fullName>
    </recommendedName>
</protein>
<comment type="caution">
    <text evidence="10">The sequence shown here is derived from an EMBL/GenBank/DDBJ whole genome shotgun (WGS) entry which is preliminary data.</text>
</comment>
<evidence type="ECO:0000256" key="5">
    <source>
        <dbReference type="ARBA" id="ARBA00023128"/>
    </source>
</evidence>